<evidence type="ECO:0000313" key="5">
    <source>
        <dbReference type="Proteomes" id="UP001191082"/>
    </source>
</evidence>
<evidence type="ECO:0000256" key="2">
    <source>
        <dbReference type="ARBA" id="ARBA00005695"/>
    </source>
</evidence>
<dbReference type="InterPro" id="IPR006311">
    <property type="entry name" value="TAT_signal"/>
</dbReference>
<dbReference type="EMBL" id="VCPC01000009">
    <property type="protein sequence ID" value="TMV07375.1"/>
    <property type="molecule type" value="Genomic_DNA"/>
</dbReference>
<proteinExistence type="inferred from homology"/>
<comment type="subcellular location">
    <subcellularLocation>
        <location evidence="1">Periplasm</location>
    </subcellularLocation>
</comment>
<dbReference type="PANTHER" id="PTHR30290">
    <property type="entry name" value="PERIPLASMIC BINDING COMPONENT OF ABC TRANSPORTER"/>
    <property type="match status" value="1"/>
</dbReference>
<sequence>MAQTIQLLGSPDAAGQVGRREFLAMASTLGLSSASAYGLLGFAPPARAQTGTPRKGGVLKIGRTVVDITDPRMFDLPEQGNVAGMLCENLVRWEIDFTFSVQLLERWEVSDDARTYTLHVRDGVLWSNGDAFSSQDVAHNIRHWADSTVEGNAMANRLDALIDRDAGKVMEGAVEVVDIRTERLTCASPTFP</sequence>
<reference evidence="4 5" key="1">
    <citation type="submission" date="2019-05" db="EMBL/GenBank/DDBJ databases">
        <title>Marivita sp. nov. isolated from sea sediment.</title>
        <authorList>
            <person name="Kim W."/>
        </authorList>
    </citation>
    <scope>NUCLEOTIDE SEQUENCE [LARGE SCALE GENOMIC DNA]</scope>
    <source>
        <strain evidence="4 5">CAU 1492</strain>
    </source>
</reference>
<name>A0ABY2WXT5_9RHOB</name>
<protein>
    <recommendedName>
        <fullName evidence="3">Solute-binding protein family 5 domain-containing protein</fullName>
    </recommendedName>
</protein>
<keyword evidence="5" id="KW-1185">Reference proteome</keyword>
<feature type="domain" description="Solute-binding protein family 5" evidence="3">
    <location>
        <begin position="102"/>
        <end position="189"/>
    </location>
</feature>
<dbReference type="Gene3D" id="3.40.190.10">
    <property type="entry name" value="Periplasmic binding protein-like II"/>
    <property type="match status" value="1"/>
</dbReference>
<dbReference type="InterPro" id="IPR000914">
    <property type="entry name" value="SBP_5_dom"/>
</dbReference>
<evidence type="ECO:0000313" key="4">
    <source>
        <dbReference type="EMBL" id="TMV07375.1"/>
    </source>
</evidence>
<gene>
    <name evidence="4" type="ORF">FGK64_21850</name>
</gene>
<dbReference type="Proteomes" id="UP001191082">
    <property type="component" value="Unassembled WGS sequence"/>
</dbReference>
<organism evidence="4 5">
    <name type="scientific">Arenibacterium halophilum</name>
    <dbReference type="NCBI Taxonomy" id="2583821"/>
    <lineage>
        <taxon>Bacteria</taxon>
        <taxon>Pseudomonadati</taxon>
        <taxon>Pseudomonadota</taxon>
        <taxon>Alphaproteobacteria</taxon>
        <taxon>Rhodobacterales</taxon>
        <taxon>Paracoccaceae</taxon>
        <taxon>Arenibacterium</taxon>
    </lineage>
</organism>
<evidence type="ECO:0000256" key="1">
    <source>
        <dbReference type="ARBA" id="ARBA00004418"/>
    </source>
</evidence>
<accession>A0ABY2WXT5</accession>
<dbReference type="InterPro" id="IPR039424">
    <property type="entry name" value="SBP_5"/>
</dbReference>
<dbReference type="RefSeq" id="WP_138865984.1">
    <property type="nucleotide sequence ID" value="NZ_VCPC01000009.1"/>
</dbReference>
<dbReference type="PROSITE" id="PS51318">
    <property type="entry name" value="TAT"/>
    <property type="match status" value="1"/>
</dbReference>
<comment type="similarity">
    <text evidence="2">Belongs to the bacterial solute-binding protein 5 family.</text>
</comment>
<comment type="caution">
    <text evidence="4">The sequence shown here is derived from an EMBL/GenBank/DDBJ whole genome shotgun (WGS) entry which is preliminary data.</text>
</comment>
<evidence type="ECO:0000259" key="3">
    <source>
        <dbReference type="Pfam" id="PF00496"/>
    </source>
</evidence>
<dbReference type="Pfam" id="PF00496">
    <property type="entry name" value="SBP_bac_5"/>
    <property type="match status" value="1"/>
</dbReference>
<dbReference type="SUPFAM" id="SSF53850">
    <property type="entry name" value="Periplasmic binding protein-like II"/>
    <property type="match status" value="1"/>
</dbReference>